<keyword evidence="3" id="KW-1185">Reference proteome</keyword>
<dbReference type="EMBL" id="JAUTWS010000269">
    <property type="protein sequence ID" value="MDO9714454.1"/>
    <property type="molecule type" value="Genomic_DNA"/>
</dbReference>
<name>A0ABT9EE28_9PROT</name>
<dbReference type="InterPro" id="IPR021251">
    <property type="entry name" value="DUF2793"/>
</dbReference>
<dbReference type="Pfam" id="PF10983">
    <property type="entry name" value="DUF2793"/>
    <property type="match status" value="1"/>
</dbReference>
<accession>A0ABT9EE28</accession>
<keyword evidence="1" id="KW-1133">Transmembrane helix</keyword>
<proteinExistence type="predicted"/>
<comment type="caution">
    <text evidence="2">The sequence shown here is derived from an EMBL/GenBank/DDBJ whole genome shotgun (WGS) entry which is preliminary data.</text>
</comment>
<keyword evidence="1" id="KW-0472">Membrane</keyword>
<evidence type="ECO:0000313" key="3">
    <source>
        <dbReference type="Proteomes" id="UP001243009"/>
    </source>
</evidence>
<evidence type="ECO:0000256" key="1">
    <source>
        <dbReference type="SAM" id="Phobius"/>
    </source>
</evidence>
<dbReference type="Proteomes" id="UP001243009">
    <property type="component" value="Unassembled WGS sequence"/>
</dbReference>
<organism evidence="2 3">
    <name type="scientific">Paracraurococcus lichenis</name>
    <dbReference type="NCBI Taxonomy" id="3064888"/>
    <lineage>
        <taxon>Bacteria</taxon>
        <taxon>Pseudomonadati</taxon>
        <taxon>Pseudomonadota</taxon>
        <taxon>Alphaproteobacteria</taxon>
        <taxon>Acetobacterales</taxon>
        <taxon>Roseomonadaceae</taxon>
        <taxon>Paracraurococcus</taxon>
    </lineage>
</organism>
<sequence>MPTDGQTWVMRASPTGVWSGQAKRLAQRIGGAWVYFAPFTGLVVFDAIMLAQWNWTSTAWTLVAPRILEATATYNPPSIAAGSGLTATIAVTGAALGDYARASFSLDLQGIVLTAWVPAANTVSVRFQNGTAAAVDLGSGTIRMRVEKA</sequence>
<dbReference type="RefSeq" id="WP_305109286.1">
    <property type="nucleotide sequence ID" value="NZ_JAUTWS010000269.1"/>
</dbReference>
<keyword evidence="1" id="KW-0812">Transmembrane</keyword>
<evidence type="ECO:0000313" key="2">
    <source>
        <dbReference type="EMBL" id="MDO9714454.1"/>
    </source>
</evidence>
<protein>
    <submittedName>
        <fullName evidence="2">DUF2793 domain-containing protein</fullName>
    </submittedName>
</protein>
<feature type="transmembrane region" description="Helical" evidence="1">
    <location>
        <begin position="33"/>
        <end position="55"/>
    </location>
</feature>
<gene>
    <name evidence="2" type="ORF">Q7A36_39605</name>
</gene>
<reference evidence="2 3" key="1">
    <citation type="submission" date="2023-08" db="EMBL/GenBank/DDBJ databases">
        <title>The draft genome sequence of Paracraurococcus sp. LOR1-02.</title>
        <authorList>
            <person name="Kingkaew E."/>
            <person name="Tanasupawat S."/>
        </authorList>
    </citation>
    <scope>NUCLEOTIDE SEQUENCE [LARGE SCALE GENOMIC DNA]</scope>
    <source>
        <strain evidence="2 3">LOR1-02</strain>
    </source>
</reference>